<dbReference type="Pfam" id="PF13751">
    <property type="entry name" value="DDE_Tnp_1_6"/>
    <property type="match status" value="1"/>
</dbReference>
<dbReference type="InterPro" id="IPR025668">
    <property type="entry name" value="Tnp_DDE_dom"/>
</dbReference>
<dbReference type="PANTHER" id="PTHR33408:SF2">
    <property type="entry name" value="TRANSPOSASE DDE DOMAIN-CONTAINING PROTEIN"/>
    <property type="match status" value="1"/>
</dbReference>
<feature type="region of interest" description="Disordered" evidence="1">
    <location>
        <begin position="116"/>
        <end position="136"/>
    </location>
</feature>
<dbReference type="PANTHER" id="PTHR33408">
    <property type="entry name" value="TRANSPOSASE"/>
    <property type="match status" value="1"/>
</dbReference>
<comment type="caution">
    <text evidence="3">The sequence shown here is derived from an EMBL/GenBank/DDBJ whole genome shotgun (WGS) entry which is preliminary data.</text>
</comment>
<feature type="domain" description="Transposase DDE" evidence="2">
    <location>
        <begin position="6"/>
        <end position="120"/>
    </location>
</feature>
<dbReference type="Proteomes" id="UP000013989">
    <property type="component" value="Unassembled WGS sequence"/>
</dbReference>
<dbReference type="AlphaFoldDB" id="A0A9W5QGE6"/>
<evidence type="ECO:0000259" key="2">
    <source>
        <dbReference type="Pfam" id="PF13751"/>
    </source>
</evidence>
<feature type="compositionally biased region" description="Polar residues" evidence="1">
    <location>
        <begin position="116"/>
        <end position="125"/>
    </location>
</feature>
<evidence type="ECO:0000313" key="3">
    <source>
        <dbReference type="EMBL" id="EOP63546.1"/>
    </source>
</evidence>
<gene>
    <name evidence="3" type="ORF">IGU_03476</name>
</gene>
<name>A0A9W5QGE6_BACCE</name>
<sequence length="136" mass="15825">MNAFACPMGCILEYATTDREGYHQYKSNPEDYAVCPLREVCFSKKQKVITHHIWEKYKDIARKNKLTVTGKKFYKVRYSTIERSFADAKELHGYRYARFRGLKSVQMQAYLTATCQNMKKNSPPSDQKRSGGGPFF</sequence>
<dbReference type="EMBL" id="AHEJ01000057">
    <property type="protein sequence ID" value="EOP63546.1"/>
    <property type="molecule type" value="Genomic_DNA"/>
</dbReference>
<organism evidence="3 4">
    <name type="scientific">Bacillus cereus ISP2954</name>
    <dbReference type="NCBI Taxonomy" id="1053215"/>
    <lineage>
        <taxon>Bacteria</taxon>
        <taxon>Bacillati</taxon>
        <taxon>Bacillota</taxon>
        <taxon>Bacilli</taxon>
        <taxon>Bacillales</taxon>
        <taxon>Bacillaceae</taxon>
        <taxon>Bacillus</taxon>
        <taxon>Bacillus cereus group</taxon>
    </lineage>
</organism>
<evidence type="ECO:0000313" key="4">
    <source>
        <dbReference type="Proteomes" id="UP000013989"/>
    </source>
</evidence>
<accession>A0A9W5QGE6</accession>
<protein>
    <recommendedName>
        <fullName evidence="2">Transposase DDE domain-containing protein</fullName>
    </recommendedName>
</protein>
<proteinExistence type="predicted"/>
<evidence type="ECO:0000256" key="1">
    <source>
        <dbReference type="SAM" id="MobiDB-lite"/>
    </source>
</evidence>
<reference evidence="3 4" key="1">
    <citation type="submission" date="2012-12" db="EMBL/GenBank/DDBJ databases">
        <title>The Genome Sequence of Bacillus cereus ISP2954.</title>
        <authorList>
            <consortium name="The Broad Institute Genome Sequencing Platform"/>
            <consortium name="The Broad Institute Genome Sequencing Center for Infectious Disease"/>
            <person name="Feldgarden M."/>
            <person name="Van der Auwera G.A."/>
            <person name="Mahillon J."/>
            <person name="Duprez V."/>
            <person name="Timmery S."/>
            <person name="Mattelet C."/>
            <person name="Dierick K."/>
            <person name="Sun M."/>
            <person name="Yu Z."/>
            <person name="Zhu L."/>
            <person name="Hu X."/>
            <person name="Shank E.B."/>
            <person name="Swiecicka I."/>
            <person name="Hansen B.M."/>
            <person name="Andrup L."/>
            <person name="Walker B."/>
            <person name="Young S.K."/>
            <person name="Zeng Q."/>
            <person name="Gargeya S."/>
            <person name="Fitzgerald M."/>
            <person name="Haas B."/>
            <person name="Abouelleil A."/>
            <person name="Alvarado L."/>
            <person name="Arachchi H.M."/>
            <person name="Berlin A.M."/>
            <person name="Chapman S.B."/>
            <person name="Dewar J."/>
            <person name="Goldberg J."/>
            <person name="Griggs A."/>
            <person name="Gujja S."/>
            <person name="Hansen M."/>
            <person name="Howarth C."/>
            <person name="Imamovic A."/>
            <person name="Larimer J."/>
            <person name="McCowan C."/>
            <person name="Murphy C."/>
            <person name="Neiman D."/>
            <person name="Pearson M."/>
            <person name="Priest M."/>
            <person name="Roberts A."/>
            <person name="Saif S."/>
            <person name="Shea T."/>
            <person name="Sisk P."/>
            <person name="Sykes S."/>
            <person name="Wortman J."/>
            <person name="Nusbaum C."/>
            <person name="Birren B."/>
        </authorList>
    </citation>
    <scope>NUCLEOTIDE SEQUENCE [LARGE SCALE GENOMIC DNA]</scope>
    <source>
        <strain evidence="3 4">ISP2954</strain>
    </source>
</reference>